<dbReference type="NCBIfam" id="NF004397">
    <property type="entry name" value="PRK05755.1"/>
    <property type="match status" value="1"/>
</dbReference>
<dbReference type="InterPro" id="IPR020045">
    <property type="entry name" value="DNA_polI_H3TH"/>
</dbReference>
<evidence type="ECO:0000256" key="2">
    <source>
        <dbReference type="ARBA" id="ARBA00012417"/>
    </source>
</evidence>
<evidence type="ECO:0000256" key="13">
    <source>
        <dbReference type="ARBA" id="ARBA00023204"/>
    </source>
</evidence>
<gene>
    <name evidence="16" type="primary">polA</name>
    <name evidence="21" type="ORF">PEPS_25330</name>
</gene>
<dbReference type="SUPFAM" id="SSF88723">
    <property type="entry name" value="PIN domain-like"/>
    <property type="match status" value="1"/>
</dbReference>
<name>A0ABM7VH03_9BACT</name>
<evidence type="ECO:0000256" key="16">
    <source>
        <dbReference type="RuleBase" id="RU004460"/>
    </source>
</evidence>
<evidence type="ECO:0000256" key="6">
    <source>
        <dbReference type="ARBA" id="ARBA00022705"/>
    </source>
</evidence>
<dbReference type="InterPro" id="IPR008918">
    <property type="entry name" value="HhH2"/>
</dbReference>
<evidence type="ECO:0000256" key="8">
    <source>
        <dbReference type="ARBA" id="ARBA00022763"/>
    </source>
</evidence>
<dbReference type="PRINTS" id="PR00868">
    <property type="entry name" value="DNAPOLI"/>
</dbReference>
<dbReference type="SMART" id="SM00482">
    <property type="entry name" value="POLAc"/>
    <property type="match status" value="1"/>
</dbReference>
<comment type="function">
    <text evidence="16">In addition to polymerase activity, this DNA polymerase exhibits 3'-5' and 5'-3' exonuclease activity.</text>
</comment>
<evidence type="ECO:0000256" key="14">
    <source>
        <dbReference type="ARBA" id="ARBA00049244"/>
    </source>
</evidence>
<dbReference type="SMART" id="SM00475">
    <property type="entry name" value="53EXOc"/>
    <property type="match status" value="1"/>
</dbReference>
<dbReference type="SMART" id="SM00474">
    <property type="entry name" value="35EXOc"/>
    <property type="match status" value="1"/>
</dbReference>
<dbReference type="InterPro" id="IPR002298">
    <property type="entry name" value="DNA_polymerase_A"/>
</dbReference>
<dbReference type="InterPro" id="IPR029060">
    <property type="entry name" value="PIN-like_dom_sf"/>
</dbReference>
<evidence type="ECO:0000259" key="19">
    <source>
        <dbReference type="SMART" id="SM00475"/>
    </source>
</evidence>
<dbReference type="SUPFAM" id="SSF53098">
    <property type="entry name" value="Ribonuclease H-like"/>
    <property type="match status" value="1"/>
</dbReference>
<keyword evidence="6 16" id="KW-0235">DNA replication</keyword>
<dbReference type="InterPro" id="IPR036279">
    <property type="entry name" value="5-3_exonuclease_C_sf"/>
</dbReference>
<dbReference type="NCBIfam" id="TIGR00593">
    <property type="entry name" value="pola"/>
    <property type="match status" value="1"/>
</dbReference>
<evidence type="ECO:0000256" key="4">
    <source>
        <dbReference type="ARBA" id="ARBA00022679"/>
    </source>
</evidence>
<feature type="compositionally biased region" description="Low complexity" evidence="17">
    <location>
        <begin position="320"/>
        <end position="334"/>
    </location>
</feature>
<evidence type="ECO:0000313" key="21">
    <source>
        <dbReference type="EMBL" id="BDD00253.1"/>
    </source>
</evidence>
<feature type="domain" description="3'-5' exonuclease" evidence="18">
    <location>
        <begin position="376"/>
        <end position="560"/>
    </location>
</feature>
<evidence type="ECO:0000256" key="15">
    <source>
        <dbReference type="NCBIfam" id="TIGR00593"/>
    </source>
</evidence>
<evidence type="ECO:0000256" key="11">
    <source>
        <dbReference type="ARBA" id="ARBA00022932"/>
    </source>
</evidence>
<feature type="region of interest" description="Disordered" evidence="17">
    <location>
        <begin position="294"/>
        <end position="334"/>
    </location>
</feature>
<keyword evidence="11 16" id="KW-0239">DNA-directed DNA polymerase</keyword>
<dbReference type="InterPro" id="IPR020046">
    <property type="entry name" value="5-3_exonucl_a-hlix_arch_N"/>
</dbReference>
<evidence type="ECO:0000256" key="9">
    <source>
        <dbReference type="ARBA" id="ARBA00022801"/>
    </source>
</evidence>
<dbReference type="SMART" id="SM00279">
    <property type="entry name" value="HhH2"/>
    <property type="match status" value="1"/>
</dbReference>
<keyword evidence="13 16" id="KW-0234">DNA repair</keyword>
<accession>A0ABM7VH03</accession>
<dbReference type="PANTHER" id="PTHR10133">
    <property type="entry name" value="DNA POLYMERASE I"/>
    <property type="match status" value="1"/>
</dbReference>
<comment type="catalytic activity">
    <reaction evidence="14 16">
        <text>DNA(n) + a 2'-deoxyribonucleoside 5'-triphosphate = DNA(n+1) + diphosphate</text>
        <dbReference type="Rhea" id="RHEA:22508"/>
        <dbReference type="Rhea" id="RHEA-COMP:17339"/>
        <dbReference type="Rhea" id="RHEA-COMP:17340"/>
        <dbReference type="ChEBI" id="CHEBI:33019"/>
        <dbReference type="ChEBI" id="CHEBI:61560"/>
        <dbReference type="ChEBI" id="CHEBI:173112"/>
        <dbReference type="EC" id="2.7.7.7"/>
    </reaction>
</comment>
<protein>
    <recommendedName>
        <fullName evidence="3 15">DNA polymerase I</fullName>
        <ecNumber evidence="2 15">2.7.7.7</ecNumber>
    </recommendedName>
</protein>
<dbReference type="CDD" id="cd09859">
    <property type="entry name" value="PIN_53EXO"/>
    <property type="match status" value="1"/>
</dbReference>
<keyword evidence="22" id="KW-1185">Reference proteome</keyword>
<dbReference type="RefSeq" id="WP_338397223.1">
    <property type="nucleotide sequence ID" value="NZ_AP025292.1"/>
</dbReference>
<evidence type="ECO:0000259" key="18">
    <source>
        <dbReference type="SMART" id="SM00474"/>
    </source>
</evidence>
<feature type="domain" description="DNA-directed DNA polymerase family A palm" evidence="20">
    <location>
        <begin position="728"/>
        <end position="935"/>
    </location>
</feature>
<dbReference type="CDD" id="cd09898">
    <property type="entry name" value="H3TH_53EXO"/>
    <property type="match status" value="1"/>
</dbReference>
<keyword evidence="9 16" id="KW-0378">Hydrolase</keyword>
<dbReference type="Pfam" id="PF01612">
    <property type="entry name" value="DNA_pol_A_exo1"/>
    <property type="match status" value="1"/>
</dbReference>
<dbReference type="PANTHER" id="PTHR10133:SF27">
    <property type="entry name" value="DNA POLYMERASE NU"/>
    <property type="match status" value="1"/>
</dbReference>
<dbReference type="Gene3D" id="3.30.70.370">
    <property type="match status" value="1"/>
</dbReference>
<dbReference type="PROSITE" id="PS00447">
    <property type="entry name" value="DNA_POLYMERASE_A"/>
    <property type="match status" value="1"/>
</dbReference>
<dbReference type="InterPro" id="IPR043502">
    <property type="entry name" value="DNA/RNA_pol_sf"/>
</dbReference>
<sequence length="971" mass="108607">MPSNKLFLLDAMALIYRAHFAFSKNPRINSKGFSTGAVLGFTNTLLEVLRKEKPTHIGVAFDPPGPTFRHEEYVEYKAQRQETPEDIRMSIPIVKQLVQAFNIPILEVKGYEADDVIGTIAKKASKEDFEVFMMTPDKDYAQLVEDHIFLYKPAYMGNAVDVLGINEVLAKFDLDRVDQVIDYLGLMGDASDNIPGIPGVGPKTAVKYLKKYGSVEGLLENTHELKGKAKEKVEANKDQALLSKRLATIALDVPIAFDGEDLKLIPLNKEAVAEIFDEMEFRTLKRRVLGEDAPAAPTANTPAPPAPAAPSAGGQMDMFSQPQAKPQSQPAQMGLFDAAPKPKAAPKQTEAPNANPLEGHAVVAEKSSFEQSKKNYHMVSTAEERQSLCEYLLQQDEVCFDTETSSLDPLKAQLCGISFAYQANEAYYVHIPDETPELAQTVVEDFRAVFEHEQITKIGQNLKYDMLVLEKYNLQLKGPLFDTMIAHYLLSPDGKHGMDVMAENYLNYSPISFKSLTGKEKDKAKDGLFYKVPVDKRVNYAAEDADITLQLKQYFAPKLAEVASEDLMNGLEMPLLKVLEEMERNGVKINTDALADLSEELGAESKQIEDKIYAMAGKEFNIASPKQLGVILFDEMKLVDKPKKTKTGQYATGEEILSKLAKEHEICALILAFRELNKLKSTYVDALPELIAEDGLIHTSYRQAVAATGRLSSTNPNLQNIPIRTARGKEIRKAFVPRHEDHLILAIDYSQIELRIMAGFAQDQHMIQAFKNGEDIHRATAAKVFKVTPEEVDSDMRRKAKTANFGIIYGISAFGLSERLNIPRGEASDIIKAYFEEFPAVKAYMDRVVNEAREQGYVETIMKRRRYLRDINSRNATVRGFAERNAINAPIQGSAADIIKKAMINIAAWMRSENLQSKMIMQVHDELVFDVHKEELEKVKEKVTELMENAIEFEVPLLVEAGVGENWLQAH</sequence>
<dbReference type="EC" id="2.7.7.7" evidence="2 15"/>
<dbReference type="Gene3D" id="1.20.1060.10">
    <property type="entry name" value="Taq DNA Polymerase, Chain T, domain 4"/>
    <property type="match status" value="1"/>
</dbReference>
<dbReference type="EMBL" id="AP025292">
    <property type="protein sequence ID" value="BDD00253.1"/>
    <property type="molecule type" value="Genomic_DNA"/>
</dbReference>
<evidence type="ECO:0000256" key="12">
    <source>
        <dbReference type="ARBA" id="ARBA00023125"/>
    </source>
</evidence>
<dbReference type="SUPFAM" id="SSF56672">
    <property type="entry name" value="DNA/RNA polymerases"/>
    <property type="match status" value="1"/>
</dbReference>
<dbReference type="Gene3D" id="1.10.150.20">
    <property type="entry name" value="5' to 3' exonuclease, C-terminal subdomain"/>
    <property type="match status" value="2"/>
</dbReference>
<dbReference type="InterPro" id="IPR002421">
    <property type="entry name" value="5-3_exonuclease"/>
</dbReference>
<dbReference type="Pfam" id="PF02739">
    <property type="entry name" value="5_3_exonuc_N"/>
    <property type="match status" value="1"/>
</dbReference>
<feature type="domain" description="5'-3' exonuclease" evidence="19">
    <location>
        <begin position="4"/>
        <end position="265"/>
    </location>
</feature>
<keyword evidence="10 16" id="KW-0269">Exonuclease</keyword>
<dbReference type="InterPro" id="IPR018320">
    <property type="entry name" value="DNA_polymerase_1"/>
</dbReference>
<dbReference type="CDD" id="cd06139">
    <property type="entry name" value="DNA_polA_I_Ecoli_like_exo"/>
    <property type="match status" value="1"/>
</dbReference>
<dbReference type="SUPFAM" id="SSF47807">
    <property type="entry name" value="5' to 3' exonuclease, C-terminal subdomain"/>
    <property type="match status" value="1"/>
</dbReference>
<dbReference type="Gene3D" id="3.30.420.10">
    <property type="entry name" value="Ribonuclease H-like superfamily/Ribonuclease H"/>
    <property type="match status" value="1"/>
</dbReference>
<keyword evidence="4 16" id="KW-0808">Transferase</keyword>
<proteinExistence type="inferred from homology"/>
<evidence type="ECO:0000256" key="7">
    <source>
        <dbReference type="ARBA" id="ARBA00022722"/>
    </source>
</evidence>
<dbReference type="InterPro" id="IPR036397">
    <property type="entry name" value="RNaseH_sf"/>
</dbReference>
<evidence type="ECO:0000256" key="1">
    <source>
        <dbReference type="ARBA" id="ARBA00007705"/>
    </source>
</evidence>
<comment type="similarity">
    <text evidence="1 16">Belongs to the DNA polymerase type-A family.</text>
</comment>
<evidence type="ECO:0000256" key="17">
    <source>
        <dbReference type="SAM" id="MobiDB-lite"/>
    </source>
</evidence>
<dbReference type="CDD" id="cd08637">
    <property type="entry name" value="DNA_pol_A_pol_I_C"/>
    <property type="match status" value="1"/>
</dbReference>
<dbReference type="Gene3D" id="3.40.50.1010">
    <property type="entry name" value="5'-nuclease"/>
    <property type="match status" value="1"/>
</dbReference>
<keyword evidence="7" id="KW-0540">Nuclease</keyword>
<evidence type="ECO:0000256" key="5">
    <source>
        <dbReference type="ARBA" id="ARBA00022695"/>
    </source>
</evidence>
<dbReference type="InterPro" id="IPR012337">
    <property type="entry name" value="RNaseH-like_sf"/>
</dbReference>
<evidence type="ECO:0000259" key="20">
    <source>
        <dbReference type="SMART" id="SM00482"/>
    </source>
</evidence>
<dbReference type="InterPro" id="IPR001098">
    <property type="entry name" value="DNA-dir_DNA_pol_A_palm_dom"/>
</dbReference>
<keyword evidence="8 16" id="KW-0227">DNA damage</keyword>
<dbReference type="Pfam" id="PF00476">
    <property type="entry name" value="DNA_pol_A"/>
    <property type="match status" value="1"/>
</dbReference>
<dbReference type="InterPro" id="IPR002562">
    <property type="entry name" value="3'-5'_exonuclease_dom"/>
</dbReference>
<dbReference type="Pfam" id="PF01367">
    <property type="entry name" value="5_3_exonuc"/>
    <property type="match status" value="1"/>
</dbReference>
<keyword evidence="5 16" id="KW-0548">Nucleotidyltransferase</keyword>
<evidence type="ECO:0000256" key="10">
    <source>
        <dbReference type="ARBA" id="ARBA00022839"/>
    </source>
</evidence>
<reference evidence="21 22" key="1">
    <citation type="submission" date="2021-12" db="EMBL/GenBank/DDBJ databases">
        <title>Genome sequencing of bacteria with rrn-lacking chromosome and rrn-plasmid.</title>
        <authorList>
            <person name="Anda M."/>
            <person name="Iwasaki W."/>
        </authorList>
    </citation>
    <scope>NUCLEOTIDE SEQUENCE [LARGE SCALE GENOMIC DNA]</scope>
    <source>
        <strain evidence="21 22">NBRC 101262</strain>
    </source>
</reference>
<dbReference type="InterPro" id="IPR019760">
    <property type="entry name" value="DNA-dir_DNA_pol_A_CS"/>
</dbReference>
<evidence type="ECO:0000313" key="22">
    <source>
        <dbReference type="Proteomes" id="UP001354989"/>
    </source>
</evidence>
<keyword evidence="12 16" id="KW-0238">DNA-binding</keyword>
<organism evidence="21 22">
    <name type="scientific">Persicobacter psychrovividus</name>
    <dbReference type="NCBI Taxonomy" id="387638"/>
    <lineage>
        <taxon>Bacteria</taxon>
        <taxon>Pseudomonadati</taxon>
        <taxon>Bacteroidota</taxon>
        <taxon>Cytophagia</taxon>
        <taxon>Cytophagales</taxon>
        <taxon>Persicobacteraceae</taxon>
        <taxon>Persicobacter</taxon>
    </lineage>
</organism>
<evidence type="ECO:0000256" key="3">
    <source>
        <dbReference type="ARBA" id="ARBA00020311"/>
    </source>
</evidence>
<dbReference type="Proteomes" id="UP001354989">
    <property type="component" value="Chromosome"/>
</dbReference>